<keyword evidence="2" id="KW-0964">Secreted</keyword>
<feature type="chain" id="PRO_5018055153" evidence="3">
    <location>
        <begin position="24"/>
        <end position="58"/>
    </location>
</feature>
<keyword evidence="3" id="KW-0732">Signal</keyword>
<proteinExistence type="predicted"/>
<dbReference type="GO" id="GO:0004866">
    <property type="term" value="F:endopeptidase inhibitor activity"/>
    <property type="evidence" value="ECO:0007669"/>
    <property type="project" value="InterPro"/>
</dbReference>
<evidence type="ECO:0000256" key="3">
    <source>
        <dbReference type="SAM" id="SignalP"/>
    </source>
</evidence>
<comment type="caution">
    <text evidence="4">The sequence shown here is derived from an EMBL/GenBank/DDBJ whole genome shotgun (WGS) entry which is preliminary data.</text>
</comment>
<name>A0A392UIG7_9FABA</name>
<dbReference type="Gene3D" id="2.80.10.50">
    <property type="match status" value="1"/>
</dbReference>
<sequence>MKHVSSLTLSFLLFVFITNLSLAFSNDDVEQVLDINGNAIFPGGEYYILPALRGPGGG</sequence>
<dbReference type="Proteomes" id="UP000265520">
    <property type="component" value="Unassembled WGS sequence"/>
</dbReference>
<organism evidence="4 5">
    <name type="scientific">Trifolium medium</name>
    <dbReference type="NCBI Taxonomy" id="97028"/>
    <lineage>
        <taxon>Eukaryota</taxon>
        <taxon>Viridiplantae</taxon>
        <taxon>Streptophyta</taxon>
        <taxon>Embryophyta</taxon>
        <taxon>Tracheophyta</taxon>
        <taxon>Spermatophyta</taxon>
        <taxon>Magnoliopsida</taxon>
        <taxon>eudicotyledons</taxon>
        <taxon>Gunneridae</taxon>
        <taxon>Pentapetalae</taxon>
        <taxon>rosids</taxon>
        <taxon>fabids</taxon>
        <taxon>Fabales</taxon>
        <taxon>Fabaceae</taxon>
        <taxon>Papilionoideae</taxon>
        <taxon>50 kb inversion clade</taxon>
        <taxon>NPAAA clade</taxon>
        <taxon>Hologalegina</taxon>
        <taxon>IRL clade</taxon>
        <taxon>Trifolieae</taxon>
        <taxon>Trifolium</taxon>
    </lineage>
</organism>
<dbReference type="InterPro" id="IPR011065">
    <property type="entry name" value="Kunitz_inhibitor_STI-like_sf"/>
</dbReference>
<evidence type="ECO:0000256" key="1">
    <source>
        <dbReference type="ARBA" id="ARBA00004613"/>
    </source>
</evidence>
<evidence type="ECO:0000313" key="4">
    <source>
        <dbReference type="EMBL" id="MCI72517.1"/>
    </source>
</evidence>
<accession>A0A392UIG7</accession>
<feature type="signal peptide" evidence="3">
    <location>
        <begin position="1"/>
        <end position="23"/>
    </location>
</feature>
<dbReference type="AlphaFoldDB" id="A0A392UIG7"/>
<feature type="non-terminal residue" evidence="4">
    <location>
        <position position="58"/>
    </location>
</feature>
<comment type="subcellular location">
    <subcellularLocation>
        <location evidence="1">Secreted</location>
    </subcellularLocation>
</comment>
<dbReference type="SUPFAM" id="SSF50386">
    <property type="entry name" value="STI-like"/>
    <property type="match status" value="1"/>
</dbReference>
<dbReference type="InterPro" id="IPR002160">
    <property type="entry name" value="Prot_inh_Kunz-lg"/>
</dbReference>
<reference evidence="4 5" key="1">
    <citation type="journal article" date="2018" name="Front. Plant Sci.">
        <title>Red Clover (Trifolium pratense) and Zigzag Clover (T. medium) - A Picture of Genomic Similarities and Differences.</title>
        <authorList>
            <person name="Dluhosova J."/>
            <person name="Istvanek J."/>
            <person name="Nedelnik J."/>
            <person name="Repkova J."/>
        </authorList>
    </citation>
    <scope>NUCLEOTIDE SEQUENCE [LARGE SCALE GENOMIC DNA]</scope>
    <source>
        <strain evidence="5">cv. 10/8</strain>
        <tissue evidence="4">Leaf</tissue>
    </source>
</reference>
<dbReference type="GO" id="GO:0005576">
    <property type="term" value="C:extracellular region"/>
    <property type="evidence" value="ECO:0007669"/>
    <property type="project" value="UniProtKB-SubCell"/>
</dbReference>
<evidence type="ECO:0000313" key="5">
    <source>
        <dbReference type="Proteomes" id="UP000265520"/>
    </source>
</evidence>
<keyword evidence="5" id="KW-1185">Reference proteome</keyword>
<dbReference type="EMBL" id="LXQA010819661">
    <property type="protein sequence ID" value="MCI72517.1"/>
    <property type="molecule type" value="Genomic_DNA"/>
</dbReference>
<dbReference type="PROSITE" id="PS00283">
    <property type="entry name" value="SOYBEAN_KUNITZ"/>
    <property type="match status" value="1"/>
</dbReference>
<evidence type="ECO:0000256" key="2">
    <source>
        <dbReference type="ARBA" id="ARBA00022525"/>
    </source>
</evidence>
<protein>
    <submittedName>
        <fullName evidence="4">Kunitz-type trypsin inhibitor-like 2 protein</fullName>
    </submittedName>
</protein>